<name>A0A4R2PR83_RHOSA</name>
<dbReference type="Proteomes" id="UP000295399">
    <property type="component" value="Unassembled WGS sequence"/>
</dbReference>
<dbReference type="EC" id="2.7.4.9" evidence="2 12"/>
<dbReference type="InterPro" id="IPR018095">
    <property type="entry name" value="Thymidylate_kin_CS"/>
</dbReference>
<evidence type="ECO:0000256" key="8">
    <source>
        <dbReference type="ARBA" id="ARBA00022840"/>
    </source>
</evidence>
<evidence type="ECO:0000313" key="16">
    <source>
        <dbReference type="Proteomes" id="UP000295399"/>
    </source>
</evidence>
<comment type="catalytic activity">
    <reaction evidence="10 12">
        <text>dTMP + ATP = dTDP + ADP</text>
        <dbReference type="Rhea" id="RHEA:13517"/>
        <dbReference type="ChEBI" id="CHEBI:30616"/>
        <dbReference type="ChEBI" id="CHEBI:58369"/>
        <dbReference type="ChEBI" id="CHEBI:63528"/>
        <dbReference type="ChEBI" id="CHEBI:456216"/>
        <dbReference type="EC" id="2.7.4.9"/>
    </reaction>
</comment>
<dbReference type="InterPro" id="IPR027417">
    <property type="entry name" value="P-loop_NTPase"/>
</dbReference>
<evidence type="ECO:0000256" key="2">
    <source>
        <dbReference type="ARBA" id="ARBA00012980"/>
    </source>
</evidence>
<evidence type="ECO:0000256" key="7">
    <source>
        <dbReference type="ARBA" id="ARBA00022777"/>
    </source>
</evidence>
<protein>
    <recommendedName>
        <fullName evidence="3 12">Thymidylate kinase</fullName>
        <ecNumber evidence="2 12">2.7.4.9</ecNumber>
    </recommendedName>
    <alternativeName>
        <fullName evidence="9 12">dTMP kinase</fullName>
    </alternativeName>
</protein>
<evidence type="ECO:0000256" key="10">
    <source>
        <dbReference type="ARBA" id="ARBA00048743"/>
    </source>
</evidence>
<feature type="compositionally biased region" description="Low complexity" evidence="13">
    <location>
        <begin position="15"/>
        <end position="24"/>
    </location>
</feature>
<dbReference type="PROSITE" id="PS01331">
    <property type="entry name" value="THYMIDYLATE_KINASE"/>
    <property type="match status" value="1"/>
</dbReference>
<feature type="region of interest" description="Disordered" evidence="13">
    <location>
        <begin position="1"/>
        <end position="41"/>
    </location>
</feature>
<evidence type="ECO:0000256" key="5">
    <source>
        <dbReference type="ARBA" id="ARBA00022727"/>
    </source>
</evidence>
<dbReference type="SUPFAM" id="SSF52540">
    <property type="entry name" value="P-loop containing nucleoside triphosphate hydrolases"/>
    <property type="match status" value="1"/>
</dbReference>
<keyword evidence="7 12" id="KW-0418">Kinase</keyword>
<evidence type="ECO:0000256" key="3">
    <source>
        <dbReference type="ARBA" id="ARBA00017144"/>
    </source>
</evidence>
<dbReference type="PANTHER" id="PTHR10344">
    <property type="entry name" value="THYMIDYLATE KINASE"/>
    <property type="match status" value="1"/>
</dbReference>
<dbReference type="InterPro" id="IPR018094">
    <property type="entry name" value="Thymidylate_kinase"/>
</dbReference>
<gene>
    <name evidence="12" type="primary">tmk</name>
    <name evidence="15" type="ORF">EV659_101239</name>
</gene>
<comment type="function">
    <text evidence="11 12">Phosphorylation of dTMP to form dTDP in both de novo and salvage pathways of dTTP synthesis.</text>
</comment>
<keyword evidence="4 12" id="KW-0808">Transferase</keyword>
<dbReference type="GO" id="GO:0006235">
    <property type="term" value="P:dTTP biosynthetic process"/>
    <property type="evidence" value="ECO:0007669"/>
    <property type="project" value="UniProtKB-UniRule"/>
</dbReference>
<evidence type="ECO:0000259" key="14">
    <source>
        <dbReference type="Pfam" id="PF02223"/>
    </source>
</evidence>
<dbReference type="GO" id="GO:0006233">
    <property type="term" value="P:dTDP biosynthetic process"/>
    <property type="evidence" value="ECO:0007669"/>
    <property type="project" value="InterPro"/>
</dbReference>
<dbReference type="InParanoid" id="A0A4R2PR83"/>
<dbReference type="FunCoup" id="A0A4R2PR83">
    <property type="interactions" value="499"/>
</dbReference>
<dbReference type="GO" id="GO:0006227">
    <property type="term" value="P:dUDP biosynthetic process"/>
    <property type="evidence" value="ECO:0007669"/>
    <property type="project" value="TreeGrafter"/>
</dbReference>
<comment type="caution">
    <text evidence="15">The sequence shown here is derived from an EMBL/GenBank/DDBJ whole genome shotgun (WGS) entry which is preliminary data.</text>
</comment>
<evidence type="ECO:0000256" key="6">
    <source>
        <dbReference type="ARBA" id="ARBA00022741"/>
    </source>
</evidence>
<evidence type="ECO:0000256" key="11">
    <source>
        <dbReference type="ARBA" id="ARBA00057735"/>
    </source>
</evidence>
<dbReference type="EMBL" id="SLXO01000001">
    <property type="protein sequence ID" value="TCP38340.1"/>
    <property type="molecule type" value="Genomic_DNA"/>
</dbReference>
<keyword evidence="6 12" id="KW-0547">Nucleotide-binding</keyword>
<dbReference type="InterPro" id="IPR039430">
    <property type="entry name" value="Thymidylate_kin-like_dom"/>
</dbReference>
<keyword evidence="5 12" id="KW-0545">Nucleotide biosynthesis</keyword>
<dbReference type="NCBIfam" id="TIGR00041">
    <property type="entry name" value="DTMP_kinase"/>
    <property type="match status" value="1"/>
</dbReference>
<dbReference type="PANTHER" id="PTHR10344:SF4">
    <property type="entry name" value="UMP-CMP KINASE 2, MITOCHONDRIAL"/>
    <property type="match status" value="1"/>
</dbReference>
<dbReference type="HAMAP" id="MF_00165">
    <property type="entry name" value="Thymidylate_kinase"/>
    <property type="match status" value="1"/>
</dbReference>
<dbReference type="Pfam" id="PF02223">
    <property type="entry name" value="Thymidylate_kin"/>
    <property type="match status" value="1"/>
</dbReference>
<evidence type="ECO:0000256" key="4">
    <source>
        <dbReference type="ARBA" id="ARBA00022679"/>
    </source>
</evidence>
<feature type="domain" description="Thymidylate kinase-like" evidence="14">
    <location>
        <begin position="36"/>
        <end position="223"/>
    </location>
</feature>
<sequence>MTAGHPDATPGHDTPAPSEPSELPGPGPARGRFITLEGGEGAGKSTQVAALVAWLRDRGFEVVATREPGGAPGAEAIRALLVEGAVDRWQPMTEALLHAAARHEHLAHTVRPALARGAWVVSDRYVESSLAYQGVGQGVGVATVGQIHTLANAGEVADLTVLLDLPARTGLARAAGRGDADRYERFDGAFHDRINTAFRDLAAAAPQRFRVVDAGQPAAAVTAAVIDAVARRFGLDHD</sequence>
<evidence type="ECO:0000256" key="1">
    <source>
        <dbReference type="ARBA" id="ARBA00009776"/>
    </source>
</evidence>
<dbReference type="GO" id="GO:0005524">
    <property type="term" value="F:ATP binding"/>
    <property type="evidence" value="ECO:0007669"/>
    <property type="project" value="UniProtKB-UniRule"/>
</dbReference>
<evidence type="ECO:0000256" key="13">
    <source>
        <dbReference type="SAM" id="MobiDB-lite"/>
    </source>
</evidence>
<comment type="similarity">
    <text evidence="1 12">Belongs to the thymidylate kinase family.</text>
</comment>
<evidence type="ECO:0000256" key="12">
    <source>
        <dbReference type="HAMAP-Rule" id="MF_00165"/>
    </source>
</evidence>
<evidence type="ECO:0000313" key="15">
    <source>
        <dbReference type="EMBL" id="TCP38340.1"/>
    </source>
</evidence>
<evidence type="ECO:0000256" key="9">
    <source>
        <dbReference type="ARBA" id="ARBA00029962"/>
    </source>
</evidence>
<reference evidence="15 16" key="1">
    <citation type="submission" date="2019-03" db="EMBL/GenBank/DDBJ databases">
        <title>Genomic Encyclopedia of Type Strains, Phase IV (KMG-IV): sequencing the most valuable type-strain genomes for metagenomic binning, comparative biology and taxonomic classification.</title>
        <authorList>
            <person name="Goeker M."/>
        </authorList>
    </citation>
    <scope>NUCLEOTIDE SEQUENCE [LARGE SCALE GENOMIC DNA]</scope>
    <source>
        <strain evidence="15 16">DSM 2132</strain>
    </source>
</reference>
<dbReference type="Gene3D" id="3.40.50.300">
    <property type="entry name" value="P-loop containing nucleotide triphosphate hydrolases"/>
    <property type="match status" value="1"/>
</dbReference>
<dbReference type="GO" id="GO:0004798">
    <property type="term" value="F:dTMP kinase activity"/>
    <property type="evidence" value="ECO:0007669"/>
    <property type="project" value="UniProtKB-UniRule"/>
</dbReference>
<keyword evidence="16" id="KW-1185">Reference proteome</keyword>
<feature type="binding site" evidence="12">
    <location>
        <begin position="38"/>
        <end position="45"/>
    </location>
    <ligand>
        <name>ATP</name>
        <dbReference type="ChEBI" id="CHEBI:30616"/>
    </ligand>
</feature>
<dbReference type="FunFam" id="3.40.50.300:FF:000225">
    <property type="entry name" value="Thymidylate kinase"/>
    <property type="match status" value="1"/>
</dbReference>
<keyword evidence="8 12" id="KW-0067">ATP-binding</keyword>
<organism evidence="15 16">
    <name type="scientific">Rhodothalassium salexigens DSM 2132</name>
    <dbReference type="NCBI Taxonomy" id="1188247"/>
    <lineage>
        <taxon>Bacteria</taxon>
        <taxon>Pseudomonadati</taxon>
        <taxon>Pseudomonadota</taxon>
        <taxon>Alphaproteobacteria</taxon>
        <taxon>Rhodothalassiales</taxon>
        <taxon>Rhodothalassiaceae</taxon>
        <taxon>Rhodothalassium</taxon>
    </lineage>
</organism>
<proteinExistence type="inferred from homology"/>
<dbReference type="GO" id="GO:0005829">
    <property type="term" value="C:cytosol"/>
    <property type="evidence" value="ECO:0007669"/>
    <property type="project" value="TreeGrafter"/>
</dbReference>
<dbReference type="AlphaFoldDB" id="A0A4R2PR83"/>
<dbReference type="CDD" id="cd01672">
    <property type="entry name" value="TMPK"/>
    <property type="match status" value="1"/>
</dbReference>
<accession>A0A4R2PR83</accession>